<accession>A0A3D9XKG4</accession>
<dbReference type="PANTHER" id="PTHR39217:SF1">
    <property type="entry name" value="GLUTATHIONE SYNTHETASE"/>
    <property type="match status" value="1"/>
</dbReference>
<evidence type="ECO:0000313" key="2">
    <source>
        <dbReference type="Proteomes" id="UP000256941"/>
    </source>
</evidence>
<sequence>MTPDDTLSVAIATCAAWPDPGPGLLPLIEALTARGFDVTCLPWQSVDEQAFLTARVILPLCAWDYAAAPRAFRDWIARIAAGGGRFANAPDLMLWNMEKSYLLDLAARGVPVPRTHVIADPSAGTVAARMREEGWGRAVLKPAIGQSGNGVTLLELARIGNWPQMPPGAHVLQEFQADIGETGETTLTFFGGAFSHAVLRRPAAGEWRANSQYGVALERIRPDKAVIEVARRALAALPTPPAYVRVDGIARPGREFLVTEIELIEPALFLHLCPGKAERIVDLLCCAA</sequence>
<dbReference type="Gene3D" id="3.30.470.20">
    <property type="entry name" value="ATP-grasp fold, B domain"/>
    <property type="match status" value="1"/>
</dbReference>
<dbReference type="Proteomes" id="UP000256941">
    <property type="component" value="Unassembled WGS sequence"/>
</dbReference>
<reference evidence="1 2" key="1">
    <citation type="submission" date="2018-08" db="EMBL/GenBank/DDBJ databases">
        <title>Genomic Encyclopedia of Archaeal and Bacterial Type Strains, Phase II (KMG-II): from individual species to whole genera.</title>
        <authorList>
            <person name="Goeker M."/>
        </authorList>
    </citation>
    <scope>NUCLEOTIDE SEQUENCE [LARGE SCALE GENOMIC DNA]</scope>
    <source>
        <strain evidence="1 2">DSM 17099</strain>
    </source>
</reference>
<dbReference type="SUPFAM" id="SSF56059">
    <property type="entry name" value="Glutathione synthetase ATP-binding domain-like"/>
    <property type="match status" value="1"/>
</dbReference>
<evidence type="ECO:0008006" key="3">
    <source>
        <dbReference type="Google" id="ProtNLM"/>
    </source>
</evidence>
<dbReference type="GO" id="GO:0005524">
    <property type="term" value="F:ATP binding"/>
    <property type="evidence" value="ECO:0007669"/>
    <property type="project" value="InterPro"/>
</dbReference>
<dbReference type="RefSeq" id="WP_116222610.1">
    <property type="nucleotide sequence ID" value="NZ_CP038197.1"/>
</dbReference>
<dbReference type="Gene3D" id="3.30.1490.20">
    <property type="entry name" value="ATP-grasp fold, A domain"/>
    <property type="match status" value="1"/>
</dbReference>
<dbReference type="InterPro" id="IPR053191">
    <property type="entry name" value="DcsG_Biosynth_Enzyme"/>
</dbReference>
<dbReference type="Gene3D" id="3.40.50.20">
    <property type="match status" value="1"/>
</dbReference>
<protein>
    <recommendedName>
        <fullName evidence="3">Glutathione synthetase-like protein</fullName>
    </recommendedName>
</protein>
<dbReference type="PANTHER" id="PTHR39217">
    <property type="match status" value="1"/>
</dbReference>
<dbReference type="AlphaFoldDB" id="A0A3D9XKG4"/>
<dbReference type="InterPro" id="IPR013815">
    <property type="entry name" value="ATP_grasp_subdomain_1"/>
</dbReference>
<name>A0A3D9XKG4_PARVE</name>
<organism evidence="1 2">
    <name type="scientific">Paracoccus versutus</name>
    <name type="common">Thiobacillus versutus</name>
    <dbReference type="NCBI Taxonomy" id="34007"/>
    <lineage>
        <taxon>Bacteria</taxon>
        <taxon>Pseudomonadati</taxon>
        <taxon>Pseudomonadota</taxon>
        <taxon>Alphaproteobacteria</taxon>
        <taxon>Rhodobacterales</taxon>
        <taxon>Paracoccaceae</taxon>
        <taxon>Paracoccus</taxon>
    </lineage>
</organism>
<comment type="caution">
    <text evidence="1">The sequence shown here is derived from an EMBL/GenBank/DDBJ whole genome shotgun (WGS) entry which is preliminary data.</text>
</comment>
<evidence type="ECO:0000313" key="1">
    <source>
        <dbReference type="EMBL" id="REF68632.1"/>
    </source>
</evidence>
<dbReference type="EMBL" id="QTUJ01000003">
    <property type="protein sequence ID" value="REF68632.1"/>
    <property type="molecule type" value="Genomic_DNA"/>
</dbReference>
<gene>
    <name evidence="1" type="ORF">BDD41_3698</name>
</gene>
<proteinExistence type="predicted"/>